<sequence>PAITSEWSSNSLQALKSSLWCASCCSSSCCSSSEYSRSSVSAPSSRSSSSSVSNISSPSPSSSSSSSAETTAAGISFLHRFAEGSDAPLALAPAAEAVTAEGKLS</sequence>
<feature type="non-terminal residue" evidence="2">
    <location>
        <position position="105"/>
    </location>
</feature>
<name>A0A8J4DGK0_9CHLO</name>
<gene>
    <name evidence="2" type="ORF">Vretimale_4945</name>
</gene>
<evidence type="ECO:0000256" key="1">
    <source>
        <dbReference type="SAM" id="MobiDB-lite"/>
    </source>
</evidence>
<dbReference type="Proteomes" id="UP000722791">
    <property type="component" value="Unassembled WGS sequence"/>
</dbReference>
<accession>A0A8J4DGK0</accession>
<evidence type="ECO:0000313" key="3">
    <source>
        <dbReference type="Proteomes" id="UP000722791"/>
    </source>
</evidence>
<dbReference type="EMBL" id="BNCQ01000007">
    <property type="protein sequence ID" value="GIL99900.1"/>
    <property type="molecule type" value="Genomic_DNA"/>
</dbReference>
<organism evidence="2 3">
    <name type="scientific">Volvox reticuliferus</name>
    <dbReference type="NCBI Taxonomy" id="1737510"/>
    <lineage>
        <taxon>Eukaryota</taxon>
        <taxon>Viridiplantae</taxon>
        <taxon>Chlorophyta</taxon>
        <taxon>core chlorophytes</taxon>
        <taxon>Chlorophyceae</taxon>
        <taxon>CS clade</taxon>
        <taxon>Chlamydomonadales</taxon>
        <taxon>Volvocaceae</taxon>
        <taxon>Volvox</taxon>
    </lineage>
</organism>
<evidence type="ECO:0000313" key="2">
    <source>
        <dbReference type="EMBL" id="GIL99900.1"/>
    </source>
</evidence>
<dbReference type="AlphaFoldDB" id="A0A8J4DGK0"/>
<proteinExistence type="predicted"/>
<feature type="compositionally biased region" description="Low complexity" evidence="1">
    <location>
        <begin position="31"/>
        <end position="67"/>
    </location>
</feature>
<feature type="non-terminal residue" evidence="2">
    <location>
        <position position="1"/>
    </location>
</feature>
<reference evidence="2" key="1">
    <citation type="journal article" date="2021" name="Proc. Natl. Acad. Sci. U.S.A.">
        <title>Three genomes in the algal genus Volvox reveal the fate of a haploid sex-determining region after a transition to homothallism.</title>
        <authorList>
            <person name="Yamamoto K."/>
            <person name="Hamaji T."/>
            <person name="Kawai-Toyooka H."/>
            <person name="Matsuzaki R."/>
            <person name="Takahashi F."/>
            <person name="Nishimura Y."/>
            <person name="Kawachi M."/>
            <person name="Noguchi H."/>
            <person name="Minakuchi Y."/>
            <person name="Umen J.G."/>
            <person name="Toyoda A."/>
            <person name="Nozaki H."/>
        </authorList>
    </citation>
    <scope>NUCLEOTIDE SEQUENCE</scope>
    <source>
        <strain evidence="2">NIES-3785</strain>
    </source>
</reference>
<comment type="caution">
    <text evidence="2">The sequence shown here is derived from an EMBL/GenBank/DDBJ whole genome shotgun (WGS) entry which is preliminary data.</text>
</comment>
<feature type="region of interest" description="Disordered" evidence="1">
    <location>
        <begin position="31"/>
        <end position="68"/>
    </location>
</feature>
<protein>
    <submittedName>
        <fullName evidence="2">Uncharacterized protein</fullName>
    </submittedName>
</protein>